<dbReference type="Proteomes" id="UP000320176">
    <property type="component" value="Unassembled WGS sequence"/>
</dbReference>
<evidence type="ECO:0000256" key="1">
    <source>
        <dbReference type="ARBA" id="ARBA00004141"/>
    </source>
</evidence>
<dbReference type="EMBL" id="SJPN01000004">
    <property type="protein sequence ID" value="TWU02642.1"/>
    <property type="molecule type" value="Genomic_DNA"/>
</dbReference>
<evidence type="ECO:0000256" key="5">
    <source>
        <dbReference type="SAM" id="Phobius"/>
    </source>
</evidence>
<feature type="transmembrane region" description="Helical" evidence="5">
    <location>
        <begin position="294"/>
        <end position="311"/>
    </location>
</feature>
<feature type="transmembrane region" description="Helical" evidence="5">
    <location>
        <begin position="173"/>
        <end position="191"/>
    </location>
</feature>
<organism evidence="7 8">
    <name type="scientific">Stieleria varia</name>
    <dbReference type="NCBI Taxonomy" id="2528005"/>
    <lineage>
        <taxon>Bacteria</taxon>
        <taxon>Pseudomonadati</taxon>
        <taxon>Planctomycetota</taxon>
        <taxon>Planctomycetia</taxon>
        <taxon>Pirellulales</taxon>
        <taxon>Pirellulaceae</taxon>
        <taxon>Stieleria</taxon>
    </lineage>
</organism>
<feature type="transmembrane region" description="Helical" evidence="5">
    <location>
        <begin position="97"/>
        <end position="120"/>
    </location>
</feature>
<gene>
    <name evidence="7" type="ORF">Pla52n_36990</name>
</gene>
<dbReference type="InterPro" id="IPR007016">
    <property type="entry name" value="O-antigen_ligase-rel_domated"/>
</dbReference>
<dbReference type="GO" id="GO:0016874">
    <property type="term" value="F:ligase activity"/>
    <property type="evidence" value="ECO:0007669"/>
    <property type="project" value="UniProtKB-KW"/>
</dbReference>
<feature type="transmembrane region" description="Helical" evidence="5">
    <location>
        <begin position="41"/>
        <end position="64"/>
    </location>
</feature>
<feature type="transmembrane region" description="Helical" evidence="5">
    <location>
        <begin position="253"/>
        <end position="273"/>
    </location>
</feature>
<protein>
    <submittedName>
        <fullName evidence="7">O-Antigen ligase</fullName>
    </submittedName>
</protein>
<feature type="transmembrane region" description="Helical" evidence="5">
    <location>
        <begin position="12"/>
        <end position="35"/>
    </location>
</feature>
<dbReference type="PANTHER" id="PTHR37422:SF23">
    <property type="entry name" value="TEICHURONIC ACID BIOSYNTHESIS PROTEIN TUAE"/>
    <property type="match status" value="1"/>
</dbReference>
<feature type="transmembrane region" description="Helical" evidence="5">
    <location>
        <begin position="498"/>
        <end position="517"/>
    </location>
</feature>
<dbReference type="GO" id="GO:0016020">
    <property type="term" value="C:membrane"/>
    <property type="evidence" value="ECO:0007669"/>
    <property type="project" value="UniProtKB-SubCell"/>
</dbReference>
<comment type="subcellular location">
    <subcellularLocation>
        <location evidence="1">Membrane</location>
        <topology evidence="1">Multi-pass membrane protein</topology>
    </subcellularLocation>
</comment>
<evidence type="ECO:0000256" key="2">
    <source>
        <dbReference type="ARBA" id="ARBA00022692"/>
    </source>
</evidence>
<keyword evidence="3 5" id="KW-1133">Transmembrane helix</keyword>
<evidence type="ECO:0000259" key="6">
    <source>
        <dbReference type="Pfam" id="PF04932"/>
    </source>
</evidence>
<dbReference type="PANTHER" id="PTHR37422">
    <property type="entry name" value="TEICHURONIC ACID BIOSYNTHESIS PROTEIN TUAE"/>
    <property type="match status" value="1"/>
</dbReference>
<dbReference type="AlphaFoldDB" id="A0A5C6AUF4"/>
<feature type="transmembrane region" description="Helical" evidence="5">
    <location>
        <begin position="474"/>
        <end position="492"/>
    </location>
</feature>
<keyword evidence="8" id="KW-1185">Reference proteome</keyword>
<feature type="transmembrane region" description="Helical" evidence="5">
    <location>
        <begin position="433"/>
        <end position="453"/>
    </location>
</feature>
<sequence>MSRLAGSASVWGRVANAFCWLVALGLTSIAIWSAWDDGGGYLITQAVVAFALLGLVPVGLLSWWGRRNEQAATDDFSGAGSFSKSGQRSRRGLRIPLPVTLAMLVWLFALFQCCSLPWWALDLMSAGSAEAWRGIPETLVMEAGAAKLDVAGNLAQRSGASISVAPTFTRNALSVPAFFGIACWLGAMCVSRPRCVRLVILGTALAGGVFSFFGLADSLRLARDSEVELRQRLIISPVGAHDPFGPFVNNNTGAGYLNLSLGCALGGLAMIAGRTGWSSAGRKRRHLIQWINDWRAVAVVLLVTLLAAGVLGSQSRGGALGMLAGFGVLGLTKLKRGAIVNQILLGTVVVAVAWFLLSGLGIQDRTEQRLQTLTDGNALNDPRLRHWQDGLRAAWHYLWMGSGLGSYRFAYLPYQQSSGHPWFVNADGMHVEWLVEGGVWLWALLVTGLVSFIRVLRRQMLPNAFVSPSRATDVAALTTTMTFILPATLVTQSFDFGILQPPLLLTVAVLCGALVGIDGEVGGRISEARSEAGDDDALEMGTGNDAAESVRGGFRRIRLREGREFWRIPLRGASWLVGAAALVVLSVGLYWAALDLRDSAVVQRASLMHDRYLKYNASDLPDFEVAIEDVQTVLRRSPRHSEAHLVLAQLMIAQQRRLGAIYLIETEQVAAKDATRWVSPRNVRRAYHRFGQPTGVAIESLILPTQDVNVWLQAREHAMAALMLCPLDDRARIMLLELDMVHPQASASSQVLLEQAATLRCRNAETLRQLERLAAVYPGGDTIQWIQDVRRRLESEK</sequence>
<evidence type="ECO:0000313" key="7">
    <source>
        <dbReference type="EMBL" id="TWU02642.1"/>
    </source>
</evidence>
<evidence type="ECO:0000256" key="3">
    <source>
        <dbReference type="ARBA" id="ARBA00022989"/>
    </source>
</evidence>
<accession>A0A5C6AUF4</accession>
<feature type="transmembrane region" description="Helical" evidence="5">
    <location>
        <begin position="198"/>
        <end position="216"/>
    </location>
</feature>
<evidence type="ECO:0000256" key="4">
    <source>
        <dbReference type="ARBA" id="ARBA00023136"/>
    </source>
</evidence>
<feature type="domain" description="O-antigen ligase-related" evidence="6">
    <location>
        <begin position="302"/>
        <end position="445"/>
    </location>
</feature>
<keyword evidence="7" id="KW-0436">Ligase</keyword>
<name>A0A5C6AUF4_9BACT</name>
<proteinExistence type="predicted"/>
<dbReference type="OrthoDB" id="245671at2"/>
<feature type="transmembrane region" description="Helical" evidence="5">
    <location>
        <begin position="343"/>
        <end position="362"/>
    </location>
</feature>
<evidence type="ECO:0000313" key="8">
    <source>
        <dbReference type="Proteomes" id="UP000320176"/>
    </source>
</evidence>
<reference evidence="7 8" key="1">
    <citation type="submission" date="2019-02" db="EMBL/GenBank/DDBJ databases">
        <title>Deep-cultivation of Planctomycetes and their phenomic and genomic characterization uncovers novel biology.</title>
        <authorList>
            <person name="Wiegand S."/>
            <person name="Jogler M."/>
            <person name="Boedeker C."/>
            <person name="Pinto D."/>
            <person name="Vollmers J."/>
            <person name="Rivas-Marin E."/>
            <person name="Kohn T."/>
            <person name="Peeters S.H."/>
            <person name="Heuer A."/>
            <person name="Rast P."/>
            <person name="Oberbeckmann S."/>
            <person name="Bunk B."/>
            <person name="Jeske O."/>
            <person name="Meyerdierks A."/>
            <person name="Storesund J.E."/>
            <person name="Kallscheuer N."/>
            <person name="Luecker S."/>
            <person name="Lage O.M."/>
            <person name="Pohl T."/>
            <person name="Merkel B.J."/>
            <person name="Hornburger P."/>
            <person name="Mueller R.-W."/>
            <person name="Bruemmer F."/>
            <person name="Labrenz M."/>
            <person name="Spormann A.M."/>
            <person name="Op Den Camp H."/>
            <person name="Overmann J."/>
            <person name="Amann R."/>
            <person name="Jetten M.S.M."/>
            <person name="Mascher T."/>
            <person name="Medema M.H."/>
            <person name="Devos D.P."/>
            <person name="Kaster A.-K."/>
            <person name="Ovreas L."/>
            <person name="Rohde M."/>
            <person name="Galperin M.Y."/>
            <person name="Jogler C."/>
        </authorList>
    </citation>
    <scope>NUCLEOTIDE SEQUENCE [LARGE SCALE GENOMIC DNA]</scope>
    <source>
        <strain evidence="7 8">Pla52n</strain>
    </source>
</reference>
<feature type="transmembrane region" description="Helical" evidence="5">
    <location>
        <begin position="573"/>
        <end position="593"/>
    </location>
</feature>
<dbReference type="RefSeq" id="WP_146520933.1">
    <property type="nucleotide sequence ID" value="NZ_CP151726.1"/>
</dbReference>
<dbReference type="InterPro" id="IPR051533">
    <property type="entry name" value="WaaL-like"/>
</dbReference>
<dbReference type="Pfam" id="PF04932">
    <property type="entry name" value="Wzy_C"/>
    <property type="match status" value="1"/>
</dbReference>
<comment type="caution">
    <text evidence="7">The sequence shown here is derived from an EMBL/GenBank/DDBJ whole genome shotgun (WGS) entry which is preliminary data.</text>
</comment>
<keyword evidence="4 5" id="KW-0472">Membrane</keyword>
<keyword evidence="2 5" id="KW-0812">Transmembrane</keyword>